<comment type="caution">
    <text evidence="3">The sequence shown here is derived from an EMBL/GenBank/DDBJ whole genome shotgun (WGS) entry which is preliminary data.</text>
</comment>
<organism evidence="3 4">
    <name type="scientific">Diplogelasinospora grovesii</name>
    <dbReference type="NCBI Taxonomy" id="303347"/>
    <lineage>
        <taxon>Eukaryota</taxon>
        <taxon>Fungi</taxon>
        <taxon>Dikarya</taxon>
        <taxon>Ascomycota</taxon>
        <taxon>Pezizomycotina</taxon>
        <taxon>Sordariomycetes</taxon>
        <taxon>Sordariomycetidae</taxon>
        <taxon>Sordariales</taxon>
        <taxon>Diplogelasinosporaceae</taxon>
        <taxon>Diplogelasinospora</taxon>
    </lineage>
</organism>
<evidence type="ECO:0000256" key="2">
    <source>
        <dbReference type="SAM" id="SignalP"/>
    </source>
</evidence>
<keyword evidence="4" id="KW-1185">Reference proteome</keyword>
<feature type="chain" id="PRO_5043028362" description="Extracellular membrane protein CFEM domain-containing protein" evidence="2">
    <location>
        <begin position="25"/>
        <end position="288"/>
    </location>
</feature>
<dbReference type="AlphaFoldDB" id="A0AAN6N5N6"/>
<feature type="compositionally biased region" description="Polar residues" evidence="1">
    <location>
        <begin position="226"/>
        <end position="238"/>
    </location>
</feature>
<feature type="signal peptide" evidence="2">
    <location>
        <begin position="1"/>
        <end position="24"/>
    </location>
</feature>
<proteinExistence type="predicted"/>
<feature type="region of interest" description="Disordered" evidence="1">
    <location>
        <begin position="226"/>
        <end position="259"/>
    </location>
</feature>
<evidence type="ECO:0000313" key="3">
    <source>
        <dbReference type="EMBL" id="KAK3939011.1"/>
    </source>
</evidence>
<name>A0AAN6N5N6_9PEZI</name>
<evidence type="ECO:0008006" key="5">
    <source>
        <dbReference type="Google" id="ProtNLM"/>
    </source>
</evidence>
<protein>
    <recommendedName>
        <fullName evidence="5">Extracellular membrane protein CFEM domain-containing protein</fullName>
    </recommendedName>
</protein>
<reference evidence="4" key="1">
    <citation type="journal article" date="2023" name="Mol. Phylogenet. Evol.">
        <title>Genome-scale phylogeny and comparative genomics of the fungal order Sordariales.</title>
        <authorList>
            <person name="Hensen N."/>
            <person name="Bonometti L."/>
            <person name="Westerberg I."/>
            <person name="Brannstrom I.O."/>
            <person name="Guillou S."/>
            <person name="Cros-Aarteil S."/>
            <person name="Calhoun S."/>
            <person name="Haridas S."/>
            <person name="Kuo A."/>
            <person name="Mondo S."/>
            <person name="Pangilinan J."/>
            <person name="Riley R."/>
            <person name="LaButti K."/>
            <person name="Andreopoulos B."/>
            <person name="Lipzen A."/>
            <person name="Chen C."/>
            <person name="Yan M."/>
            <person name="Daum C."/>
            <person name="Ng V."/>
            <person name="Clum A."/>
            <person name="Steindorff A."/>
            <person name="Ohm R.A."/>
            <person name="Martin F."/>
            <person name="Silar P."/>
            <person name="Natvig D.O."/>
            <person name="Lalanne C."/>
            <person name="Gautier V."/>
            <person name="Ament-Velasquez S.L."/>
            <person name="Kruys A."/>
            <person name="Hutchinson M.I."/>
            <person name="Powell A.J."/>
            <person name="Barry K."/>
            <person name="Miller A.N."/>
            <person name="Grigoriev I.V."/>
            <person name="Debuchy R."/>
            <person name="Gladieux P."/>
            <person name="Hiltunen Thoren M."/>
            <person name="Johannesson H."/>
        </authorList>
    </citation>
    <scope>NUCLEOTIDE SEQUENCE [LARGE SCALE GENOMIC DNA]</scope>
    <source>
        <strain evidence="4">CBS 340.73</strain>
    </source>
</reference>
<accession>A0AAN6N5N6</accession>
<keyword evidence="2" id="KW-0732">Signal</keyword>
<sequence length="288" mass="29777">MAIFTTKRCSPTLTTLVWLSLVQGEVTITDTNVADGPLTCVGPVTATAFSQCDYMQSKLSACASTASARTARQDCLCNQILFNAIVDCESELQVCLQADGTDGTDGSLQAGVYSWHSLCDAYVSTSFTPTTPVLSSIGTSFDQFCVETAEPVCQSAKKSFDICTNSITNAAQISASCVCQPAFLSLDYTCEYLGNISCLATSATMSELIGYGCSNFAQVVGTAPVTPTSGSTVSLDIRTTQPTPGSSGGSGSGVATPTTSSRSLAAKTVTVGEPLGFLFGLAIAMFVL</sequence>
<dbReference type="Proteomes" id="UP001303473">
    <property type="component" value="Unassembled WGS sequence"/>
</dbReference>
<gene>
    <name evidence="3" type="ORF">QBC46DRAFT_388881</name>
</gene>
<evidence type="ECO:0000313" key="4">
    <source>
        <dbReference type="Proteomes" id="UP001303473"/>
    </source>
</evidence>
<evidence type="ECO:0000256" key="1">
    <source>
        <dbReference type="SAM" id="MobiDB-lite"/>
    </source>
</evidence>
<dbReference type="EMBL" id="MU853818">
    <property type="protein sequence ID" value="KAK3939011.1"/>
    <property type="molecule type" value="Genomic_DNA"/>
</dbReference>